<accession>A0ACC3AYH7</accession>
<proteinExistence type="predicted"/>
<evidence type="ECO:0000313" key="2">
    <source>
        <dbReference type="Proteomes" id="UP001177260"/>
    </source>
</evidence>
<reference evidence="1 2" key="1">
    <citation type="journal article" date="2023" name="ACS Omega">
        <title>Identification of the Neoaspergillic Acid Biosynthesis Gene Cluster by Establishing an In Vitro CRISPR-Ribonucleoprotein Genetic System in Aspergillus melleus.</title>
        <authorList>
            <person name="Yuan B."/>
            <person name="Grau M.F."/>
            <person name="Murata R.M."/>
            <person name="Torok T."/>
            <person name="Venkateswaran K."/>
            <person name="Stajich J.E."/>
            <person name="Wang C.C.C."/>
        </authorList>
    </citation>
    <scope>NUCLEOTIDE SEQUENCE [LARGE SCALE GENOMIC DNA]</scope>
    <source>
        <strain evidence="1 2">IMV 1140</strain>
    </source>
</reference>
<organism evidence="1 2">
    <name type="scientific">Aspergillus melleus</name>
    <dbReference type="NCBI Taxonomy" id="138277"/>
    <lineage>
        <taxon>Eukaryota</taxon>
        <taxon>Fungi</taxon>
        <taxon>Dikarya</taxon>
        <taxon>Ascomycota</taxon>
        <taxon>Pezizomycotina</taxon>
        <taxon>Eurotiomycetes</taxon>
        <taxon>Eurotiomycetidae</taxon>
        <taxon>Eurotiales</taxon>
        <taxon>Aspergillaceae</taxon>
        <taxon>Aspergillus</taxon>
        <taxon>Aspergillus subgen. Circumdati</taxon>
    </lineage>
</organism>
<evidence type="ECO:0000313" key="1">
    <source>
        <dbReference type="EMBL" id="KAK1142799.1"/>
    </source>
</evidence>
<protein>
    <submittedName>
        <fullName evidence="1">Uncharacterized protein</fullName>
    </submittedName>
</protein>
<dbReference type="EMBL" id="JAOPJF010000046">
    <property type="protein sequence ID" value="KAK1142799.1"/>
    <property type="molecule type" value="Genomic_DNA"/>
</dbReference>
<gene>
    <name evidence="1" type="ORF">N8T08_007233</name>
</gene>
<keyword evidence="2" id="KW-1185">Reference proteome</keyword>
<comment type="caution">
    <text evidence="1">The sequence shown here is derived from an EMBL/GenBank/DDBJ whole genome shotgun (WGS) entry which is preliminary data.</text>
</comment>
<sequence>MKIHEPLPPSQTIPLPHYRIVADYGTDFVWRQVEDIKSGEDNHVDVDEVLSEHPSSVLNLYDAWVDPYSTLFKERCEDTQDYSATVFPTESEEVAWHVAGYPLAWRIVMGPGVGSVEHSTGRSKYMLERGTETGATLDFWTDQTEILARGELLE</sequence>
<dbReference type="Proteomes" id="UP001177260">
    <property type="component" value="Unassembled WGS sequence"/>
</dbReference>
<name>A0ACC3AYH7_9EURO</name>